<feature type="transmembrane region" description="Helical" evidence="5">
    <location>
        <begin position="150"/>
        <end position="170"/>
    </location>
</feature>
<dbReference type="OrthoDB" id="5296287at2759"/>
<dbReference type="PANTHER" id="PTHR23508">
    <property type="entry name" value="CARBOXYLIC ACID TRANSPORTER PROTEIN HOMOLOG"/>
    <property type="match status" value="1"/>
</dbReference>
<dbReference type="InterPro" id="IPR020846">
    <property type="entry name" value="MFS_dom"/>
</dbReference>
<keyword evidence="4 5" id="KW-0472">Membrane</keyword>
<keyword evidence="3 5" id="KW-1133">Transmembrane helix</keyword>
<dbReference type="GeneID" id="26841791"/>
<dbReference type="GO" id="GO:0005886">
    <property type="term" value="C:plasma membrane"/>
    <property type="evidence" value="ECO:0007669"/>
    <property type="project" value="TreeGrafter"/>
</dbReference>
<dbReference type="AlphaFoldDB" id="A0A0V1PT77"/>
<dbReference type="InterPro" id="IPR036259">
    <property type="entry name" value="MFS_trans_sf"/>
</dbReference>
<accession>A0A0V1PT77</accession>
<gene>
    <name evidence="7" type="ORF">AC631_04782</name>
</gene>
<dbReference type="RefSeq" id="XP_015465571.1">
    <property type="nucleotide sequence ID" value="XM_015613611.1"/>
</dbReference>
<evidence type="ECO:0000256" key="3">
    <source>
        <dbReference type="ARBA" id="ARBA00022989"/>
    </source>
</evidence>
<dbReference type="EMBL" id="LMYN01000141">
    <property type="protein sequence ID" value="KRZ99468.1"/>
    <property type="molecule type" value="Genomic_DNA"/>
</dbReference>
<feature type="transmembrane region" description="Helical" evidence="5">
    <location>
        <begin position="83"/>
        <end position="103"/>
    </location>
</feature>
<evidence type="ECO:0000256" key="1">
    <source>
        <dbReference type="ARBA" id="ARBA00004141"/>
    </source>
</evidence>
<feature type="transmembrane region" description="Helical" evidence="5">
    <location>
        <begin position="176"/>
        <end position="202"/>
    </location>
</feature>
<name>A0A0V1PT77_9ASCO</name>
<feature type="domain" description="Major facilitator superfamily (MFS) profile" evidence="6">
    <location>
        <begin position="85"/>
        <end position="203"/>
    </location>
</feature>
<evidence type="ECO:0000313" key="7">
    <source>
        <dbReference type="EMBL" id="KRZ99468.1"/>
    </source>
</evidence>
<dbReference type="PROSITE" id="PS50850">
    <property type="entry name" value="MFS"/>
    <property type="match status" value="1"/>
</dbReference>
<dbReference type="Gene3D" id="1.20.1250.20">
    <property type="entry name" value="MFS general substrate transporter like domains"/>
    <property type="match status" value="1"/>
</dbReference>
<proteinExistence type="predicted"/>
<evidence type="ECO:0000256" key="5">
    <source>
        <dbReference type="SAM" id="Phobius"/>
    </source>
</evidence>
<sequence length="203" mass="23331">MRSARLEDEEAASFQSEYVPSMVIREHNKHIIQPPNFSLHSISKYFRTRIPSLFLSQDELDQFTWSDVFNPFSSLKEMNSRQWNFFLVGFAGWTWDAFDFFLVSLNVSSIAKDLDKTVKDITWGITLVLMLRSVGAVIFGLWGDRYGRKWPYITNMFLLVVLQIACGFVKDYKSFLGVRALFGIAMGGMFGNCAACACMYFIN</sequence>
<dbReference type="GO" id="GO:0015355">
    <property type="term" value="F:secondary active monocarboxylate transmembrane transporter activity"/>
    <property type="evidence" value="ECO:0007669"/>
    <property type="project" value="TreeGrafter"/>
</dbReference>
<feature type="transmembrane region" description="Helical" evidence="5">
    <location>
        <begin position="123"/>
        <end position="143"/>
    </location>
</feature>
<keyword evidence="8" id="KW-1185">Reference proteome</keyword>
<dbReference type="InterPro" id="IPR011701">
    <property type="entry name" value="MFS"/>
</dbReference>
<dbReference type="GO" id="GO:0035879">
    <property type="term" value="P:plasma membrane lactate transport"/>
    <property type="evidence" value="ECO:0007669"/>
    <property type="project" value="TreeGrafter"/>
</dbReference>
<evidence type="ECO:0000313" key="8">
    <source>
        <dbReference type="Proteomes" id="UP000054251"/>
    </source>
</evidence>
<comment type="subcellular location">
    <subcellularLocation>
        <location evidence="1">Membrane</location>
        <topology evidence="1">Multi-pass membrane protein</topology>
    </subcellularLocation>
</comment>
<evidence type="ECO:0000256" key="2">
    <source>
        <dbReference type="ARBA" id="ARBA00022692"/>
    </source>
</evidence>
<evidence type="ECO:0000259" key="6">
    <source>
        <dbReference type="PROSITE" id="PS50850"/>
    </source>
</evidence>
<dbReference type="Pfam" id="PF07690">
    <property type="entry name" value="MFS_1"/>
    <property type="match status" value="1"/>
</dbReference>
<protein>
    <recommendedName>
        <fullName evidence="6">Major facilitator superfamily (MFS) profile domain-containing protein</fullName>
    </recommendedName>
</protein>
<dbReference type="SUPFAM" id="SSF103473">
    <property type="entry name" value="MFS general substrate transporter"/>
    <property type="match status" value="1"/>
</dbReference>
<dbReference type="Proteomes" id="UP000054251">
    <property type="component" value="Unassembled WGS sequence"/>
</dbReference>
<comment type="caution">
    <text evidence="7">The sequence shown here is derived from an EMBL/GenBank/DDBJ whole genome shotgun (WGS) entry which is preliminary data.</text>
</comment>
<dbReference type="PANTHER" id="PTHR23508:SF10">
    <property type="entry name" value="CARBOXYLIC ACID TRANSPORTER PROTEIN HOMOLOG"/>
    <property type="match status" value="1"/>
</dbReference>
<evidence type="ECO:0000256" key="4">
    <source>
        <dbReference type="ARBA" id="ARBA00023136"/>
    </source>
</evidence>
<keyword evidence="2 5" id="KW-0812">Transmembrane</keyword>
<organism evidence="7 8">
    <name type="scientific">Debaryomyces fabryi</name>
    <dbReference type="NCBI Taxonomy" id="58627"/>
    <lineage>
        <taxon>Eukaryota</taxon>
        <taxon>Fungi</taxon>
        <taxon>Dikarya</taxon>
        <taxon>Ascomycota</taxon>
        <taxon>Saccharomycotina</taxon>
        <taxon>Pichiomycetes</taxon>
        <taxon>Debaryomycetaceae</taxon>
        <taxon>Debaryomyces</taxon>
    </lineage>
</organism>
<reference evidence="7 8" key="1">
    <citation type="submission" date="2015-11" db="EMBL/GenBank/DDBJ databases">
        <title>The genome of Debaryomyces fabryi.</title>
        <authorList>
            <person name="Tafer H."/>
            <person name="Lopandic K."/>
        </authorList>
    </citation>
    <scope>NUCLEOTIDE SEQUENCE [LARGE SCALE GENOMIC DNA]</scope>
    <source>
        <strain evidence="7 8">CBS 789</strain>
    </source>
</reference>